<dbReference type="AlphaFoldDB" id="A0A1H9R0G3"/>
<dbReference type="InterPro" id="IPR016181">
    <property type="entry name" value="Acyl_CoA_acyltransferase"/>
</dbReference>
<dbReference type="Proteomes" id="UP000199410">
    <property type="component" value="Unassembled WGS sequence"/>
</dbReference>
<name>A0A1H9R0G3_9BACI</name>
<dbReference type="SUPFAM" id="SSF55729">
    <property type="entry name" value="Acyl-CoA N-acyltransferases (Nat)"/>
    <property type="match status" value="1"/>
</dbReference>
<proteinExistence type="predicted"/>
<evidence type="ECO:0008006" key="3">
    <source>
        <dbReference type="Google" id="ProtNLM"/>
    </source>
</evidence>
<gene>
    <name evidence="1" type="ORF">SAMN02787113_04295</name>
</gene>
<evidence type="ECO:0000313" key="2">
    <source>
        <dbReference type="Proteomes" id="UP000199410"/>
    </source>
</evidence>
<dbReference type="RefSeq" id="WP_089987014.1">
    <property type="nucleotide sequence ID" value="NZ_FMVP01000017.1"/>
</dbReference>
<organism evidence="1 2">
    <name type="scientific">Lysinibacillus fusiformis</name>
    <dbReference type="NCBI Taxonomy" id="28031"/>
    <lineage>
        <taxon>Bacteria</taxon>
        <taxon>Bacillati</taxon>
        <taxon>Bacillota</taxon>
        <taxon>Bacilli</taxon>
        <taxon>Bacillales</taxon>
        <taxon>Bacillaceae</taxon>
        <taxon>Lysinibacillus</taxon>
    </lineage>
</organism>
<reference evidence="1 2" key="1">
    <citation type="submission" date="2016-10" db="EMBL/GenBank/DDBJ databases">
        <authorList>
            <person name="Varghese N."/>
            <person name="Submissions S."/>
        </authorList>
    </citation>
    <scope>NUCLEOTIDE SEQUENCE [LARGE SCALE GENOMIC DNA]</scope>
    <source>
        <strain evidence="1 2">TC-13</strain>
    </source>
</reference>
<protein>
    <recommendedName>
        <fullName evidence="3">N-acetyltransferase domain-containing protein</fullName>
    </recommendedName>
</protein>
<dbReference type="EMBL" id="FOEL01000021">
    <property type="protein sequence ID" value="SER66331.1"/>
    <property type="molecule type" value="Genomic_DNA"/>
</dbReference>
<comment type="caution">
    <text evidence="1">The sequence shown here is derived from an EMBL/GenBank/DDBJ whole genome shotgun (WGS) entry which is preliminary data.</text>
</comment>
<sequence length="240" mass="28151">MKYQQNIEQEWLIDEQENSLNIVVTTKVGSSHLVELLAHFAAEYGTSNKDIYVQVSEVQFSKDNEVTADKWKKEISQHVFILDALKTKDLPIFSRNHLKEGFTVHSIQELTPQEVDFIRKGENVWFPTRYHPLCYETIADNSLILRRHNELIGWCVVLPSTNQLLMYDNLFVKERYQSLGRSLSLFWHAISIQLKRTQMKYLTFVVDGENEKMLKVLQNKVHVPLVDHQKVTVFKLMKTD</sequence>
<accession>A0A1H9R0G3</accession>
<evidence type="ECO:0000313" key="1">
    <source>
        <dbReference type="EMBL" id="SER66331.1"/>
    </source>
</evidence>
<dbReference type="Gene3D" id="3.40.630.30">
    <property type="match status" value="1"/>
</dbReference>